<proteinExistence type="predicted"/>
<organism evidence="1 2">
    <name type="scientific">Siansivirga zeaxanthinifaciens CC-SAMT-1</name>
    <dbReference type="NCBI Taxonomy" id="1454006"/>
    <lineage>
        <taxon>Bacteria</taxon>
        <taxon>Pseudomonadati</taxon>
        <taxon>Bacteroidota</taxon>
        <taxon>Flavobacteriia</taxon>
        <taxon>Flavobacteriales</taxon>
        <taxon>Flavobacteriaceae</taxon>
        <taxon>Siansivirga</taxon>
    </lineage>
</organism>
<evidence type="ECO:0000313" key="2">
    <source>
        <dbReference type="Proteomes" id="UP000032229"/>
    </source>
</evidence>
<protein>
    <recommendedName>
        <fullName evidence="3">Transposase</fullName>
    </recommendedName>
</protein>
<dbReference type="KEGG" id="sze:AW14_09525"/>
<evidence type="ECO:0000313" key="1">
    <source>
        <dbReference type="EMBL" id="AJR03820.1"/>
    </source>
</evidence>
<dbReference type="HOGENOM" id="CLU_2880306_0_0_10"/>
<dbReference type="AlphaFoldDB" id="A0A0C5WLX1"/>
<accession>A0A0C5WLX1</accession>
<dbReference type="Proteomes" id="UP000032229">
    <property type="component" value="Chromosome"/>
</dbReference>
<name>A0A0C5WLX1_9FLAO</name>
<dbReference type="STRING" id="1454006.AW14_09525"/>
<gene>
    <name evidence="1" type="ORF">AW14_09525</name>
</gene>
<keyword evidence="2" id="KW-1185">Reference proteome</keyword>
<dbReference type="OrthoDB" id="1467749at2"/>
<dbReference type="EMBL" id="CP007202">
    <property type="protein sequence ID" value="AJR03820.1"/>
    <property type="molecule type" value="Genomic_DNA"/>
</dbReference>
<sequence>MKILKVKRQTVYEKRHSLKMGELTTRVTYIKRYLLGLPIQTLHRYRQTYYGEVKDCNDCLLFI</sequence>
<reference evidence="1 2" key="1">
    <citation type="submission" date="2014-02" db="EMBL/GenBank/DDBJ databases">
        <authorList>
            <person name="Young C.-C."/>
            <person name="Hameed A."/>
            <person name="Huang H.-C."/>
            <person name="Shahina M."/>
        </authorList>
    </citation>
    <scope>NUCLEOTIDE SEQUENCE [LARGE SCALE GENOMIC DNA]</scope>
    <source>
        <strain evidence="1 2">CC-SAMT-1</strain>
    </source>
</reference>
<dbReference type="RefSeq" id="WP_044638551.1">
    <property type="nucleotide sequence ID" value="NZ_CP007202.1"/>
</dbReference>
<evidence type="ECO:0008006" key="3">
    <source>
        <dbReference type="Google" id="ProtNLM"/>
    </source>
</evidence>